<protein>
    <submittedName>
        <fullName evidence="1">Uncharacterized protein</fullName>
    </submittedName>
</protein>
<reference evidence="1" key="1">
    <citation type="submission" date="2023-06" db="EMBL/GenBank/DDBJ databases">
        <title>Phylogenetic Diversity of Rhizobium strains.</title>
        <authorList>
            <person name="Moura F.T."/>
            <person name="Helene L.C.F."/>
            <person name="Hungria M."/>
        </authorList>
    </citation>
    <scope>NUCLEOTIDE SEQUENCE</scope>
    <source>
        <strain evidence="1">CCGE526</strain>
    </source>
</reference>
<comment type="caution">
    <text evidence="1">The sequence shown here is derived from an EMBL/GenBank/DDBJ whole genome shotgun (WGS) entry which is preliminary data.</text>
</comment>
<dbReference type="Proteomes" id="UP001172645">
    <property type="component" value="Unassembled WGS sequence"/>
</dbReference>
<name>A0ABT7JM64_9HYPH</name>
<dbReference type="EMBL" id="JARFYM010000001">
    <property type="protein sequence ID" value="MDL2397437.1"/>
    <property type="molecule type" value="Genomic_DNA"/>
</dbReference>
<keyword evidence="2" id="KW-1185">Reference proteome</keyword>
<evidence type="ECO:0000313" key="2">
    <source>
        <dbReference type="Proteomes" id="UP001172645"/>
    </source>
</evidence>
<proteinExistence type="predicted"/>
<dbReference type="RefSeq" id="WP_285866195.1">
    <property type="nucleotide sequence ID" value="NZ_JARFYM010000001.1"/>
</dbReference>
<sequence>MSIVGRLISRFPHRELPIRRLLAQSEEFRAVCADYEEALAAMQHWQATNCDAKAKEYGAFASELEAEIVRMLDLSTEPKP</sequence>
<organism evidence="1 2">
    <name type="scientific">Rhizobium mayense</name>
    <dbReference type="NCBI Taxonomy" id="1312184"/>
    <lineage>
        <taxon>Bacteria</taxon>
        <taxon>Pseudomonadati</taxon>
        <taxon>Pseudomonadota</taxon>
        <taxon>Alphaproteobacteria</taxon>
        <taxon>Hyphomicrobiales</taxon>
        <taxon>Rhizobiaceae</taxon>
        <taxon>Rhizobium/Agrobacterium group</taxon>
        <taxon>Rhizobium</taxon>
    </lineage>
</organism>
<gene>
    <name evidence="1" type="ORF">PY649_00895</name>
</gene>
<accession>A0ABT7JM64</accession>
<evidence type="ECO:0000313" key="1">
    <source>
        <dbReference type="EMBL" id="MDL2397437.1"/>
    </source>
</evidence>